<dbReference type="Pfam" id="PF13359">
    <property type="entry name" value="DDE_Tnp_4"/>
    <property type="match status" value="1"/>
</dbReference>
<keyword evidence="5" id="KW-1185">Reference proteome</keyword>
<dbReference type="EMBL" id="KZ308305">
    <property type="protein sequence ID" value="KAG8226950.1"/>
    <property type="molecule type" value="Genomic_DNA"/>
</dbReference>
<organism evidence="4 5">
    <name type="scientific">Ladona fulva</name>
    <name type="common">Scarce chaser dragonfly</name>
    <name type="synonym">Libellula fulva</name>
    <dbReference type="NCBI Taxonomy" id="123851"/>
    <lineage>
        <taxon>Eukaryota</taxon>
        <taxon>Metazoa</taxon>
        <taxon>Ecdysozoa</taxon>
        <taxon>Arthropoda</taxon>
        <taxon>Hexapoda</taxon>
        <taxon>Insecta</taxon>
        <taxon>Pterygota</taxon>
        <taxon>Palaeoptera</taxon>
        <taxon>Odonata</taxon>
        <taxon>Epiprocta</taxon>
        <taxon>Anisoptera</taxon>
        <taxon>Libelluloidea</taxon>
        <taxon>Libellulidae</taxon>
        <taxon>Ladona</taxon>
    </lineage>
</organism>
<evidence type="ECO:0000256" key="1">
    <source>
        <dbReference type="ARBA" id="ARBA00001968"/>
    </source>
</evidence>
<accession>A0A8K0K441</accession>
<protein>
    <recommendedName>
        <fullName evidence="3">DDE Tnp4 domain-containing protein</fullName>
    </recommendedName>
</protein>
<dbReference type="OrthoDB" id="8189118at2759"/>
<comment type="caution">
    <text evidence="4">The sequence shown here is derived from an EMBL/GenBank/DDBJ whole genome shotgun (WGS) entry which is preliminary data.</text>
</comment>
<reference evidence="4" key="1">
    <citation type="submission" date="2013-04" db="EMBL/GenBank/DDBJ databases">
        <authorList>
            <person name="Qu J."/>
            <person name="Murali S.C."/>
            <person name="Bandaranaike D."/>
            <person name="Bellair M."/>
            <person name="Blankenburg K."/>
            <person name="Chao H."/>
            <person name="Dinh H."/>
            <person name="Doddapaneni H."/>
            <person name="Downs B."/>
            <person name="Dugan-Rocha S."/>
            <person name="Elkadiri S."/>
            <person name="Gnanaolivu R.D."/>
            <person name="Hernandez B."/>
            <person name="Javaid M."/>
            <person name="Jayaseelan J.C."/>
            <person name="Lee S."/>
            <person name="Li M."/>
            <person name="Ming W."/>
            <person name="Munidasa M."/>
            <person name="Muniz J."/>
            <person name="Nguyen L."/>
            <person name="Ongeri F."/>
            <person name="Osuji N."/>
            <person name="Pu L.-L."/>
            <person name="Puazo M."/>
            <person name="Qu C."/>
            <person name="Quiroz J."/>
            <person name="Raj R."/>
            <person name="Weissenberger G."/>
            <person name="Xin Y."/>
            <person name="Zou X."/>
            <person name="Han Y."/>
            <person name="Richards S."/>
            <person name="Worley K."/>
            <person name="Muzny D."/>
            <person name="Gibbs R."/>
        </authorList>
    </citation>
    <scope>NUCLEOTIDE SEQUENCE</scope>
    <source>
        <strain evidence="4">Sampled in the wild</strain>
    </source>
</reference>
<evidence type="ECO:0000256" key="2">
    <source>
        <dbReference type="ARBA" id="ARBA00022723"/>
    </source>
</evidence>
<gene>
    <name evidence="4" type="ORF">J437_LFUL004668</name>
</gene>
<feature type="domain" description="DDE Tnp4" evidence="3">
    <location>
        <begin position="78"/>
        <end position="138"/>
    </location>
</feature>
<evidence type="ECO:0000313" key="5">
    <source>
        <dbReference type="Proteomes" id="UP000792457"/>
    </source>
</evidence>
<name>A0A8K0K441_LADFU</name>
<dbReference type="GO" id="GO:0046872">
    <property type="term" value="F:metal ion binding"/>
    <property type="evidence" value="ECO:0007669"/>
    <property type="project" value="UniProtKB-KW"/>
</dbReference>
<evidence type="ECO:0000313" key="4">
    <source>
        <dbReference type="EMBL" id="KAG8226950.1"/>
    </source>
</evidence>
<comment type="cofactor">
    <cofactor evidence="1">
        <name>a divalent metal cation</name>
        <dbReference type="ChEBI" id="CHEBI:60240"/>
    </cofactor>
</comment>
<reference evidence="4" key="2">
    <citation type="submission" date="2017-10" db="EMBL/GenBank/DDBJ databases">
        <title>Ladona fulva Genome sequencing and assembly.</title>
        <authorList>
            <person name="Murali S."/>
            <person name="Richards S."/>
            <person name="Bandaranaike D."/>
            <person name="Bellair M."/>
            <person name="Blankenburg K."/>
            <person name="Chao H."/>
            <person name="Dinh H."/>
            <person name="Doddapaneni H."/>
            <person name="Dugan-Rocha S."/>
            <person name="Elkadiri S."/>
            <person name="Gnanaolivu R."/>
            <person name="Hernandez B."/>
            <person name="Skinner E."/>
            <person name="Javaid M."/>
            <person name="Lee S."/>
            <person name="Li M."/>
            <person name="Ming W."/>
            <person name="Munidasa M."/>
            <person name="Muniz J."/>
            <person name="Nguyen L."/>
            <person name="Hughes D."/>
            <person name="Osuji N."/>
            <person name="Pu L.-L."/>
            <person name="Puazo M."/>
            <person name="Qu C."/>
            <person name="Quiroz J."/>
            <person name="Raj R."/>
            <person name="Weissenberger G."/>
            <person name="Xin Y."/>
            <person name="Zou X."/>
            <person name="Han Y."/>
            <person name="Worley K."/>
            <person name="Muzny D."/>
            <person name="Gibbs R."/>
        </authorList>
    </citation>
    <scope>NUCLEOTIDE SEQUENCE</scope>
    <source>
        <strain evidence="4">Sampled in the wild</strain>
    </source>
</reference>
<dbReference type="InterPro" id="IPR027806">
    <property type="entry name" value="HARBI1_dom"/>
</dbReference>
<proteinExistence type="predicted"/>
<keyword evidence="2" id="KW-0479">Metal-binding</keyword>
<sequence length="143" mass="16315">MSQGKKITYLATGCSITDLHYSFALGRSTLGGIIRDVCQLIWTKMKEMCISQPTEENWLYIAEGFERRANFPHCIGAIDGKHIRFIQPKESGSLYHNYKKYFSFVLLAVCDADYTFTYIDIGSYGRSSDFYFQANTVLQTNDG</sequence>
<evidence type="ECO:0000259" key="3">
    <source>
        <dbReference type="Pfam" id="PF13359"/>
    </source>
</evidence>
<dbReference type="Proteomes" id="UP000792457">
    <property type="component" value="Unassembled WGS sequence"/>
</dbReference>
<dbReference type="AlphaFoldDB" id="A0A8K0K441"/>